<dbReference type="OrthoDB" id="2427220at2"/>
<feature type="transmembrane region" description="Helical" evidence="1">
    <location>
        <begin position="35"/>
        <end position="55"/>
    </location>
</feature>
<keyword evidence="3" id="KW-1185">Reference proteome</keyword>
<proteinExistence type="predicted"/>
<keyword evidence="1" id="KW-0812">Transmembrane</keyword>
<feature type="transmembrane region" description="Helical" evidence="1">
    <location>
        <begin position="67"/>
        <end position="95"/>
    </location>
</feature>
<protein>
    <recommendedName>
        <fullName evidence="4">Yip1 domain-containing protein</fullName>
    </recommendedName>
</protein>
<dbReference type="EMBL" id="CP013659">
    <property type="protein sequence ID" value="ALS76148.1"/>
    <property type="molecule type" value="Genomic_DNA"/>
</dbReference>
<feature type="transmembrane region" description="Helical" evidence="1">
    <location>
        <begin position="133"/>
        <end position="155"/>
    </location>
</feature>
<evidence type="ECO:0008006" key="4">
    <source>
        <dbReference type="Google" id="ProtNLM"/>
    </source>
</evidence>
<evidence type="ECO:0000256" key="1">
    <source>
        <dbReference type="SAM" id="Phobius"/>
    </source>
</evidence>
<dbReference type="AlphaFoldDB" id="A0A0U2ZA22"/>
<accession>A0A0U2ZA22</accession>
<sequence>MAKGVAKLVGKMITLNDPSYRSFLELPKTETTSRILLLIVGLGYGAISIASQASYISSFDSALLQNFLVPAIFIIFGILTAFITKVGMAALLWAGSKALGGTAKYRAISLVTPVALLPGLLGAPHLAGLGDGAFWVSLLLVIGVVWMYLISVKIIQTVQGFTATKAYLSAGMAFLFLASVYYLVIPAS</sequence>
<dbReference type="Proteomes" id="UP000067683">
    <property type="component" value="Chromosome"/>
</dbReference>
<evidence type="ECO:0000313" key="3">
    <source>
        <dbReference type="Proteomes" id="UP000067683"/>
    </source>
</evidence>
<dbReference type="STRING" id="200991.AUC31_13525"/>
<feature type="transmembrane region" description="Helical" evidence="1">
    <location>
        <begin position="107"/>
        <end position="127"/>
    </location>
</feature>
<keyword evidence="1" id="KW-0472">Membrane</keyword>
<keyword evidence="1" id="KW-1133">Transmembrane helix</keyword>
<reference evidence="2" key="1">
    <citation type="submission" date="2016-01" db="EMBL/GenBank/DDBJ databases">
        <title>Complete genome of Planococcus rifietoensis type strain M8.</title>
        <authorList>
            <person name="See-Too W.S."/>
        </authorList>
    </citation>
    <scope>NUCLEOTIDE SEQUENCE [LARGE SCALE GENOMIC DNA]</scope>
    <source>
        <strain evidence="2">M8</strain>
    </source>
</reference>
<feature type="transmembrane region" description="Helical" evidence="1">
    <location>
        <begin position="167"/>
        <end position="185"/>
    </location>
</feature>
<organism evidence="2 3">
    <name type="scientific">Planococcus rifietoensis</name>
    <dbReference type="NCBI Taxonomy" id="200991"/>
    <lineage>
        <taxon>Bacteria</taxon>
        <taxon>Bacillati</taxon>
        <taxon>Bacillota</taxon>
        <taxon>Bacilli</taxon>
        <taxon>Bacillales</taxon>
        <taxon>Caryophanaceae</taxon>
        <taxon>Planococcus</taxon>
    </lineage>
</organism>
<name>A0A0U2ZA22_9BACL</name>
<evidence type="ECO:0000313" key="2">
    <source>
        <dbReference type="EMBL" id="ALS76148.1"/>
    </source>
</evidence>
<dbReference type="KEGG" id="prt:AUC31_13525"/>
<gene>
    <name evidence="2" type="ORF">AUC31_13525</name>
</gene>